<dbReference type="KEGG" id="ela:UCREL1_6161"/>
<evidence type="ECO:0000259" key="1">
    <source>
        <dbReference type="Pfam" id="PF07859"/>
    </source>
</evidence>
<dbReference type="OMA" id="PHAFWIL"/>
<proteinExistence type="predicted"/>
<accession>M7SRH7</accession>
<sequence length="183" mass="20337">MQTVSNLQSLNINPNKGLLTAGESAGADIALAIAHLWTEAKASPPITGIYSCANSAVNKETVPLKYKENFVSFEQNAGAPMQTIEAYEFIQRNYKPDPRSHLAFPVAIPDPSIMPKTYFQACGWDIMRDCTLVMEQVWKDASVPTRLNVYPGLPHAFWILGLPIEQTRKFEADVVKGLKWLLS</sequence>
<keyword evidence="3" id="KW-1185">Reference proteome</keyword>
<dbReference type="GO" id="GO:0016787">
    <property type="term" value="F:hydrolase activity"/>
    <property type="evidence" value="ECO:0007669"/>
    <property type="project" value="InterPro"/>
</dbReference>
<dbReference type="SUPFAM" id="SSF53474">
    <property type="entry name" value="alpha/beta-Hydrolases"/>
    <property type="match status" value="1"/>
</dbReference>
<name>M7SRH7_EUTLA</name>
<evidence type="ECO:0000313" key="3">
    <source>
        <dbReference type="Proteomes" id="UP000012174"/>
    </source>
</evidence>
<feature type="domain" description="Alpha/beta hydrolase fold-3" evidence="1">
    <location>
        <begin position="9"/>
        <end position="158"/>
    </location>
</feature>
<gene>
    <name evidence="2" type="ORF">UCREL1_6161</name>
</gene>
<reference evidence="3" key="1">
    <citation type="journal article" date="2013" name="Genome Announc.">
        <title>Draft genome sequence of the grapevine dieback fungus Eutypa lata UCR-EL1.</title>
        <authorList>
            <person name="Blanco-Ulate B."/>
            <person name="Rolshausen P.E."/>
            <person name="Cantu D."/>
        </authorList>
    </citation>
    <scope>NUCLEOTIDE SEQUENCE [LARGE SCALE GENOMIC DNA]</scope>
    <source>
        <strain evidence="3">UCR-EL1</strain>
    </source>
</reference>
<organism evidence="2 3">
    <name type="scientific">Eutypa lata (strain UCR-EL1)</name>
    <name type="common">Grapevine dieback disease fungus</name>
    <name type="synonym">Eutypa armeniacae</name>
    <dbReference type="NCBI Taxonomy" id="1287681"/>
    <lineage>
        <taxon>Eukaryota</taxon>
        <taxon>Fungi</taxon>
        <taxon>Dikarya</taxon>
        <taxon>Ascomycota</taxon>
        <taxon>Pezizomycotina</taxon>
        <taxon>Sordariomycetes</taxon>
        <taxon>Xylariomycetidae</taxon>
        <taxon>Xylariales</taxon>
        <taxon>Diatrypaceae</taxon>
        <taxon>Eutypa</taxon>
    </lineage>
</organism>
<dbReference type="AlphaFoldDB" id="M7SRH7"/>
<dbReference type="InterPro" id="IPR029058">
    <property type="entry name" value="AB_hydrolase_fold"/>
</dbReference>
<evidence type="ECO:0000313" key="2">
    <source>
        <dbReference type="EMBL" id="EMR66847.1"/>
    </source>
</evidence>
<dbReference type="Gene3D" id="3.40.50.1820">
    <property type="entry name" value="alpha/beta hydrolase"/>
    <property type="match status" value="1"/>
</dbReference>
<dbReference type="Pfam" id="PF07859">
    <property type="entry name" value="Abhydrolase_3"/>
    <property type="match status" value="1"/>
</dbReference>
<dbReference type="Proteomes" id="UP000012174">
    <property type="component" value="Unassembled WGS sequence"/>
</dbReference>
<dbReference type="HOGENOM" id="CLU_012494_6_3_1"/>
<dbReference type="EMBL" id="KB706579">
    <property type="protein sequence ID" value="EMR66847.1"/>
    <property type="molecule type" value="Genomic_DNA"/>
</dbReference>
<dbReference type="InterPro" id="IPR013094">
    <property type="entry name" value="AB_hydrolase_3"/>
</dbReference>
<protein>
    <submittedName>
        <fullName evidence="2">Putative lipase 2 protein</fullName>
    </submittedName>
</protein>
<dbReference type="eggNOG" id="KOG1515">
    <property type="taxonomic scope" value="Eukaryota"/>
</dbReference>
<dbReference type="OrthoDB" id="408631at2759"/>